<name>A0A0M2NMI8_9FIRM</name>
<keyword evidence="4" id="KW-0028">Amino-acid biosynthesis</keyword>
<dbReference type="Proteomes" id="UP000034076">
    <property type="component" value="Unassembled WGS sequence"/>
</dbReference>
<dbReference type="STRING" id="270498.CHK_0314"/>
<keyword evidence="5 9" id="KW-0808">Transferase</keyword>
<evidence type="ECO:0000256" key="2">
    <source>
        <dbReference type="ARBA" id="ARBA00007274"/>
    </source>
</evidence>
<dbReference type="Gene3D" id="1.10.3130.10">
    <property type="entry name" value="serine acetyltransferase, domain 1"/>
    <property type="match status" value="1"/>
</dbReference>
<dbReference type="InterPro" id="IPR011004">
    <property type="entry name" value="Trimer_LpxA-like_sf"/>
</dbReference>
<dbReference type="PANTHER" id="PTHR42811">
    <property type="entry name" value="SERINE ACETYLTRANSFERASE"/>
    <property type="match status" value="1"/>
</dbReference>
<protein>
    <recommendedName>
        <fullName evidence="3">serine O-acetyltransferase</fullName>
        <ecNumber evidence="3">2.3.1.30</ecNumber>
    </recommendedName>
</protein>
<dbReference type="AlphaFoldDB" id="A0A0M2NMI8"/>
<organism evidence="9 10">
    <name type="scientific">Christensenella hongkongensis</name>
    <dbReference type="NCBI Taxonomy" id="270498"/>
    <lineage>
        <taxon>Bacteria</taxon>
        <taxon>Bacillati</taxon>
        <taxon>Bacillota</taxon>
        <taxon>Clostridia</taxon>
        <taxon>Christensenellales</taxon>
        <taxon>Christensenellaceae</taxon>
        <taxon>Christensenella</taxon>
    </lineage>
</organism>
<evidence type="ECO:0000256" key="5">
    <source>
        <dbReference type="ARBA" id="ARBA00022679"/>
    </source>
</evidence>
<dbReference type="Gene3D" id="2.160.10.10">
    <property type="entry name" value="Hexapeptide repeat proteins"/>
    <property type="match status" value="1"/>
</dbReference>
<evidence type="ECO:0000256" key="1">
    <source>
        <dbReference type="ARBA" id="ARBA00004876"/>
    </source>
</evidence>
<evidence type="ECO:0000313" key="9">
    <source>
        <dbReference type="EMBL" id="KKI52206.1"/>
    </source>
</evidence>
<accession>A0A0M2NMI8</accession>
<dbReference type="EMBL" id="LAYJ01000033">
    <property type="protein sequence ID" value="KKI52206.1"/>
    <property type="molecule type" value="Genomic_DNA"/>
</dbReference>
<keyword evidence="10" id="KW-1185">Reference proteome</keyword>
<evidence type="ECO:0000256" key="6">
    <source>
        <dbReference type="ARBA" id="ARBA00023192"/>
    </source>
</evidence>
<dbReference type="InterPro" id="IPR042122">
    <property type="entry name" value="Ser_AcTrfase_N_sf"/>
</dbReference>
<dbReference type="EC" id="2.3.1.30" evidence="3"/>
<sequence>MLEEWTKKTAPEIADKIIGINAHNINGDTISGFGMKQKVAAFINLIRSAMFPNIYDTAVVKEADLHKNVTSRLKEAAILLDCIVAEVMVNQCHLQKRERLDCDKCRKNARRITLHFMDQLPEIARLLNTDIEAAYCGDPAAISNEEILLAYPGFEAVSIYRLAHALQRRHIPLLPRIMTEQAHSKTGIDIHPGATIGEYFFIDHGTGVVIGETCTIGKHVKIYQGVTLGAKSFELDEKGHPVKGVKRHPDIRDNVVIYSGATILGGDTVIGENCVIGGNVWLTHSIDPGTTVYNSTPSPIIGK</sequence>
<comment type="caution">
    <text evidence="9">The sequence shown here is derived from an EMBL/GenBank/DDBJ whole genome shotgun (WGS) entry which is preliminary data.</text>
</comment>
<comment type="pathway">
    <text evidence="1">Amino-acid biosynthesis; L-cysteine biosynthesis; L-cysteine from L-serine: step 1/2.</text>
</comment>
<gene>
    <name evidence="9" type="ORF">CHK_0314</name>
</gene>
<dbReference type="GO" id="GO:0009001">
    <property type="term" value="F:serine O-acetyltransferase activity"/>
    <property type="evidence" value="ECO:0007669"/>
    <property type="project" value="UniProtKB-EC"/>
</dbReference>
<evidence type="ECO:0000313" key="10">
    <source>
        <dbReference type="Proteomes" id="UP000034076"/>
    </source>
</evidence>
<evidence type="ECO:0000256" key="8">
    <source>
        <dbReference type="ARBA" id="ARBA00049486"/>
    </source>
</evidence>
<dbReference type="CDD" id="cd03354">
    <property type="entry name" value="LbH_SAT"/>
    <property type="match status" value="1"/>
</dbReference>
<keyword evidence="7 9" id="KW-0012">Acyltransferase</keyword>
<dbReference type="PATRIC" id="fig|270498.16.peg.2923"/>
<proteinExistence type="inferred from homology"/>
<evidence type="ECO:0000256" key="4">
    <source>
        <dbReference type="ARBA" id="ARBA00022605"/>
    </source>
</evidence>
<dbReference type="InterPro" id="IPR045304">
    <property type="entry name" value="LbH_SAT"/>
</dbReference>
<dbReference type="OrthoDB" id="9801456at2"/>
<comment type="catalytic activity">
    <reaction evidence="8">
        <text>L-serine + acetyl-CoA = O-acetyl-L-serine + CoA</text>
        <dbReference type="Rhea" id="RHEA:24560"/>
        <dbReference type="ChEBI" id="CHEBI:33384"/>
        <dbReference type="ChEBI" id="CHEBI:57287"/>
        <dbReference type="ChEBI" id="CHEBI:57288"/>
        <dbReference type="ChEBI" id="CHEBI:58340"/>
        <dbReference type="EC" id="2.3.1.30"/>
    </reaction>
</comment>
<reference evidence="9 10" key="1">
    <citation type="submission" date="2015-04" db="EMBL/GenBank/DDBJ databases">
        <title>Draft genome sequence of bacteremic isolate Catabacter hongkongensis type strain HKU16T.</title>
        <authorList>
            <person name="Lau S.K."/>
            <person name="Teng J.L."/>
            <person name="Huang Y."/>
            <person name="Curreem S.O."/>
            <person name="Tsui S.K."/>
            <person name="Woo P.C."/>
        </authorList>
    </citation>
    <scope>NUCLEOTIDE SEQUENCE [LARGE SCALE GENOMIC DNA]</scope>
    <source>
        <strain evidence="9 10">HKU16</strain>
    </source>
</reference>
<evidence type="ECO:0000256" key="7">
    <source>
        <dbReference type="ARBA" id="ARBA00023315"/>
    </source>
</evidence>
<dbReference type="InterPro" id="IPR001451">
    <property type="entry name" value="Hexapep"/>
</dbReference>
<keyword evidence="6" id="KW-0198">Cysteine biosynthesis</keyword>
<dbReference type="SUPFAM" id="SSF51161">
    <property type="entry name" value="Trimeric LpxA-like enzymes"/>
    <property type="match status" value="1"/>
</dbReference>
<dbReference type="RefSeq" id="WP_046442231.1">
    <property type="nucleotide sequence ID" value="NZ_LAYJ01000033.1"/>
</dbReference>
<dbReference type="GO" id="GO:0019344">
    <property type="term" value="P:cysteine biosynthetic process"/>
    <property type="evidence" value="ECO:0007669"/>
    <property type="project" value="UniProtKB-KW"/>
</dbReference>
<evidence type="ECO:0000256" key="3">
    <source>
        <dbReference type="ARBA" id="ARBA00013266"/>
    </source>
</evidence>
<dbReference type="Pfam" id="PF14602">
    <property type="entry name" value="Hexapep_2"/>
    <property type="match status" value="2"/>
</dbReference>
<comment type="similarity">
    <text evidence="2">Belongs to the transferase hexapeptide repeat family.</text>
</comment>